<keyword evidence="1 3" id="KW-0807">Transducer</keyword>
<dbReference type="InterPro" id="IPR003660">
    <property type="entry name" value="HAMP_dom"/>
</dbReference>
<dbReference type="CDD" id="cd11386">
    <property type="entry name" value="MCP_signal"/>
    <property type="match status" value="1"/>
</dbReference>
<evidence type="ECO:0000256" key="2">
    <source>
        <dbReference type="ARBA" id="ARBA00029447"/>
    </source>
</evidence>
<dbReference type="Proteomes" id="UP001196980">
    <property type="component" value="Unassembled WGS sequence"/>
</dbReference>
<evidence type="ECO:0000256" key="4">
    <source>
        <dbReference type="SAM" id="Phobius"/>
    </source>
</evidence>
<dbReference type="PROSITE" id="PS50885">
    <property type="entry name" value="HAMP"/>
    <property type="match status" value="1"/>
</dbReference>
<evidence type="ECO:0000313" key="7">
    <source>
        <dbReference type="EMBL" id="MBV6342158.1"/>
    </source>
</evidence>
<keyword evidence="4" id="KW-1133">Transmembrane helix</keyword>
<evidence type="ECO:0000313" key="8">
    <source>
        <dbReference type="Proteomes" id="UP001196980"/>
    </source>
</evidence>
<accession>A0ABS6S184</accession>
<dbReference type="SMART" id="SM00283">
    <property type="entry name" value="MA"/>
    <property type="match status" value="1"/>
</dbReference>
<dbReference type="Pfam" id="PF13682">
    <property type="entry name" value="CZB"/>
    <property type="match status" value="1"/>
</dbReference>
<dbReference type="PROSITE" id="PS50111">
    <property type="entry name" value="CHEMOTAXIS_TRANSDUC_2"/>
    <property type="match status" value="1"/>
</dbReference>
<evidence type="ECO:0000256" key="1">
    <source>
        <dbReference type="ARBA" id="ARBA00023224"/>
    </source>
</evidence>
<dbReference type="Pfam" id="PF00015">
    <property type="entry name" value="MCPsignal"/>
    <property type="match status" value="1"/>
</dbReference>
<dbReference type="SMART" id="SM00304">
    <property type="entry name" value="HAMP"/>
    <property type="match status" value="1"/>
</dbReference>
<comment type="caution">
    <text evidence="7">The sequence shown here is derived from an EMBL/GenBank/DDBJ whole genome shotgun (WGS) entry which is preliminary data.</text>
</comment>
<comment type="similarity">
    <text evidence="2">Belongs to the methyl-accepting chemotaxis (MCP) protein family.</text>
</comment>
<feature type="domain" description="Methyl-accepting transducer" evidence="5">
    <location>
        <begin position="236"/>
        <end position="472"/>
    </location>
</feature>
<keyword evidence="4" id="KW-0812">Transmembrane</keyword>
<dbReference type="InterPro" id="IPR004089">
    <property type="entry name" value="MCPsignal_dom"/>
</dbReference>
<dbReference type="EMBL" id="JABXWD010000204">
    <property type="protein sequence ID" value="MBV6342158.1"/>
    <property type="molecule type" value="Genomic_DNA"/>
</dbReference>
<dbReference type="PANTHER" id="PTHR32089:SF112">
    <property type="entry name" value="LYSOZYME-LIKE PROTEIN-RELATED"/>
    <property type="match status" value="1"/>
</dbReference>
<dbReference type="InterPro" id="IPR025991">
    <property type="entry name" value="Chemoreceptor_zinc-bind_dom"/>
</dbReference>
<feature type="domain" description="HAMP" evidence="6">
    <location>
        <begin position="179"/>
        <end position="231"/>
    </location>
</feature>
<keyword evidence="4" id="KW-0472">Membrane</keyword>
<dbReference type="PANTHER" id="PTHR32089">
    <property type="entry name" value="METHYL-ACCEPTING CHEMOTAXIS PROTEIN MCPB"/>
    <property type="match status" value="1"/>
</dbReference>
<name>A0ABS6S184_9BACT</name>
<reference evidence="7 8" key="1">
    <citation type="journal article" date="2020" name="J Geophys Res Biogeosci">
        <title>Magnetotaxis as an Adaptation to Enable Bacterial Shuttling of Microbial Sulfur and Sulfur Cycling Across Aquatic Oxic#Anoxic Interfaces.</title>
        <authorList>
            <person name="Li J."/>
            <person name="Liu P."/>
            <person name="Wang J."/>
            <person name="Roberts A.P."/>
            <person name="Pan Y."/>
        </authorList>
    </citation>
    <scope>NUCLEOTIDE SEQUENCE [LARGE SCALE GENOMIC DNA]</scope>
    <source>
        <strain evidence="7 8">MYR-1_YQ</strain>
    </source>
</reference>
<proteinExistence type="inferred from homology"/>
<dbReference type="RefSeq" id="WP_218252781.1">
    <property type="nucleotide sequence ID" value="NZ_JABXWD010000204.1"/>
</dbReference>
<evidence type="ECO:0000259" key="5">
    <source>
        <dbReference type="PROSITE" id="PS50111"/>
    </source>
</evidence>
<organism evidence="7 8">
    <name type="scientific">Candidatus Magnetobacterium casense</name>
    <dbReference type="NCBI Taxonomy" id="1455061"/>
    <lineage>
        <taxon>Bacteria</taxon>
        <taxon>Pseudomonadati</taxon>
        <taxon>Nitrospirota</taxon>
        <taxon>Thermodesulfovibrionia</taxon>
        <taxon>Thermodesulfovibrionales</taxon>
        <taxon>Candidatus Magnetobacteriaceae</taxon>
        <taxon>Candidatus Magnetobacterium</taxon>
    </lineage>
</organism>
<protein>
    <submittedName>
        <fullName evidence="7">CZB domain-containing protein</fullName>
    </submittedName>
</protein>
<evidence type="ECO:0000259" key="6">
    <source>
        <dbReference type="PROSITE" id="PS50885"/>
    </source>
</evidence>
<sequence length="634" mass="70642">MRISTMINIMVSVLFVFSLLGSGSVFIQTKDMASDSRIVTEAGLLRSRAMRVFSLELLKQHAESEKLIAKQDSSFRLCLDGDKVADISPIGDEGIRTTIKELETMWGNIKPKINQARQDITLYKPLNNDFDTFYELSKKSVESIDSHTLHNVRVLKMVQLVVFVVNMLLIVGIWLFARKKIVNPMRMLIGIVDTIVSKNIKVEIDYDSKDSVGQLVRDMNKMIDFLNEVVNGTMWSINNVVNTMDSVKKKSSQSCSFAGNQYDQSVNISAAAEQMNKTITDISRNASIASETSTKVLVMAEEGKAMTEKAIETVNMVYTSNMDLASMINRLNTSAQEIGDIVTVINDIADQTNLLALNAAIEAARAGEQGRGFAVVADEVRKLAERTLKATTEISQKIRSVQNESSHTYTSMEASSARVTMALELITNMGKSLFTIVDAINESKEQITYIASAVEQQAISSEEVAKNIEITRNESQAMQQLANDITQEVNRMIATAEELRAYTSGFKTKGGDLLLLELAKTDHRLWVNKVSYHISGGDRLDSAKLADHTMCRLGKWYYNDGRKCCETFEPFRSIEEPHRKLHALGKEIVITYDKGEVQKAQQMFRELDSMSAIIIGNLEGVRQMLGGTVKLLGK</sequence>
<evidence type="ECO:0000256" key="3">
    <source>
        <dbReference type="PROSITE-ProRule" id="PRU00284"/>
    </source>
</evidence>
<feature type="transmembrane region" description="Helical" evidence="4">
    <location>
        <begin position="157"/>
        <end position="177"/>
    </location>
</feature>
<keyword evidence="8" id="KW-1185">Reference proteome</keyword>
<gene>
    <name evidence="7" type="ORF">HWQ67_11230</name>
</gene>